<dbReference type="Pfam" id="PF13649">
    <property type="entry name" value="Methyltransf_25"/>
    <property type="match status" value="1"/>
</dbReference>
<protein>
    <submittedName>
        <fullName evidence="2">Methyltransferase type 11</fullName>
    </submittedName>
</protein>
<dbReference type="SUPFAM" id="SSF53335">
    <property type="entry name" value="S-adenosyl-L-methionine-dependent methyltransferases"/>
    <property type="match status" value="1"/>
</dbReference>
<evidence type="ECO:0000259" key="1">
    <source>
        <dbReference type="Pfam" id="PF13649"/>
    </source>
</evidence>
<dbReference type="Gene3D" id="3.40.50.150">
    <property type="entry name" value="Vaccinia Virus protein VP39"/>
    <property type="match status" value="1"/>
</dbReference>
<keyword evidence="3" id="KW-1185">Reference proteome</keyword>
<dbReference type="PANTHER" id="PTHR43464">
    <property type="entry name" value="METHYLTRANSFERASE"/>
    <property type="match status" value="1"/>
</dbReference>
<dbReference type="CDD" id="cd02440">
    <property type="entry name" value="AdoMet_MTases"/>
    <property type="match status" value="1"/>
</dbReference>
<dbReference type="STRING" id="596151.DesfrDRAFT_0307"/>
<dbReference type="RefSeq" id="WP_005990419.1">
    <property type="nucleotide sequence ID" value="NZ_AECZ01000001.1"/>
</dbReference>
<dbReference type="EMBL" id="AECZ01000001">
    <property type="protein sequence ID" value="EFL53259.1"/>
    <property type="molecule type" value="Genomic_DNA"/>
</dbReference>
<dbReference type="Proteomes" id="UP000006250">
    <property type="component" value="Unassembled WGS sequence"/>
</dbReference>
<dbReference type="OrthoDB" id="5419754at2"/>
<comment type="caution">
    <text evidence="2">The sequence shown here is derived from an EMBL/GenBank/DDBJ whole genome shotgun (WGS) entry which is preliminary data.</text>
</comment>
<dbReference type="InterPro" id="IPR029063">
    <property type="entry name" value="SAM-dependent_MTases_sf"/>
</dbReference>
<dbReference type="GO" id="GO:0032259">
    <property type="term" value="P:methylation"/>
    <property type="evidence" value="ECO:0007669"/>
    <property type="project" value="UniProtKB-KW"/>
</dbReference>
<organism evidence="2 3">
    <name type="scientific">Solidesulfovibrio fructosivorans JJ]</name>
    <dbReference type="NCBI Taxonomy" id="596151"/>
    <lineage>
        <taxon>Bacteria</taxon>
        <taxon>Pseudomonadati</taxon>
        <taxon>Thermodesulfobacteriota</taxon>
        <taxon>Desulfovibrionia</taxon>
        <taxon>Desulfovibrionales</taxon>
        <taxon>Desulfovibrionaceae</taxon>
        <taxon>Solidesulfovibrio</taxon>
    </lineage>
</organism>
<feature type="domain" description="Methyltransferase" evidence="1">
    <location>
        <begin position="62"/>
        <end position="152"/>
    </location>
</feature>
<keyword evidence="2" id="KW-0489">Methyltransferase</keyword>
<dbReference type="PANTHER" id="PTHR43464:SF23">
    <property type="entry name" value="JUVENILE HORMONE ACID O-METHYLTRANSFERASE"/>
    <property type="match status" value="1"/>
</dbReference>
<gene>
    <name evidence="2" type="ORF">DesfrDRAFT_0307</name>
</gene>
<accession>E1JRQ8</accession>
<dbReference type="GO" id="GO:0010420">
    <property type="term" value="F:polyprenyldihydroxybenzoate methyltransferase activity"/>
    <property type="evidence" value="ECO:0007669"/>
    <property type="project" value="TreeGrafter"/>
</dbReference>
<keyword evidence="2" id="KW-0808">Transferase</keyword>
<evidence type="ECO:0000313" key="2">
    <source>
        <dbReference type="EMBL" id="EFL53259.1"/>
    </source>
</evidence>
<reference evidence="2 3" key="1">
    <citation type="submission" date="2010-08" db="EMBL/GenBank/DDBJ databases">
        <title>The draft genome of Desulfovibrio fructosovorans JJ.</title>
        <authorList>
            <consortium name="US DOE Joint Genome Institute (JGI-PGF)"/>
            <person name="Lucas S."/>
            <person name="Copeland A."/>
            <person name="Lapidus A."/>
            <person name="Cheng J.-F."/>
            <person name="Bruce D."/>
            <person name="Goodwin L."/>
            <person name="Pitluck S."/>
            <person name="Land M.L."/>
            <person name="Hauser L."/>
            <person name="Chang Y.-J."/>
            <person name="Jeffries C."/>
            <person name="Wall J.D."/>
            <person name="Stahl D.A."/>
            <person name="Arkin A.P."/>
            <person name="Dehal P."/>
            <person name="Stolyar S.M."/>
            <person name="Hazen T.C."/>
            <person name="Woyke T.J."/>
        </authorList>
    </citation>
    <scope>NUCLEOTIDE SEQUENCE [LARGE SCALE GENOMIC DNA]</scope>
    <source>
        <strain evidence="2 3">JJ</strain>
    </source>
</reference>
<dbReference type="AlphaFoldDB" id="E1JRQ8"/>
<name>E1JRQ8_SOLFR</name>
<dbReference type="eggNOG" id="COG4976">
    <property type="taxonomic scope" value="Bacteria"/>
</dbReference>
<proteinExistence type="predicted"/>
<dbReference type="InterPro" id="IPR041698">
    <property type="entry name" value="Methyltransf_25"/>
</dbReference>
<sequence length="216" mass="24387">MISDKKTLEKVYTARNSEQLMDAYKDWAVHYENDTLGEFGYVAPKATAKTLHTFAAEADQRILDAGCGTGLVGQALRELGYAAIDALDYSKEMLDQAAGKNIYAKHIQADLRQPLEIPNDTYDAVVCTGTFTYGHVDARAFDELIRITKPQGVIVFTIRDGAYQELGYRKRMIDLELAEAWELLTFHDEDYLRAENVICKMCAYRVLSPDRARQEA</sequence>
<evidence type="ECO:0000313" key="3">
    <source>
        <dbReference type="Proteomes" id="UP000006250"/>
    </source>
</evidence>